<accession>A0A914QSK0</accession>
<proteinExistence type="predicted"/>
<dbReference type="AlphaFoldDB" id="A0A914QSK0"/>
<dbReference type="CDD" id="cd20805">
    <property type="entry name" value="C1_DGK_rpt2"/>
    <property type="match status" value="1"/>
</dbReference>
<reference evidence="3" key="1">
    <citation type="submission" date="2022-11" db="UniProtKB">
        <authorList>
            <consortium name="WormBaseParasite"/>
        </authorList>
    </citation>
    <scope>IDENTIFICATION</scope>
</reference>
<evidence type="ECO:0000313" key="3">
    <source>
        <dbReference type="WBParaSite" id="PDA_v2.g69.t1"/>
    </source>
</evidence>
<protein>
    <submittedName>
        <fullName evidence="3">Zinc finger PHD-type domain-containing protein</fullName>
    </submittedName>
</protein>
<feature type="coiled-coil region" evidence="1">
    <location>
        <begin position="16"/>
        <end position="138"/>
    </location>
</feature>
<feature type="coiled-coil region" evidence="1">
    <location>
        <begin position="594"/>
        <end position="631"/>
    </location>
</feature>
<evidence type="ECO:0000256" key="1">
    <source>
        <dbReference type="SAM" id="Coils"/>
    </source>
</evidence>
<dbReference type="Proteomes" id="UP000887578">
    <property type="component" value="Unplaced"/>
</dbReference>
<keyword evidence="2" id="KW-1185">Reference proteome</keyword>
<sequence>MNDQQRFHFNNAMQKIENVGNELLEEKRHSEELQKQLNEAQSAQQKAIMDMELEQNSRILAEENLATVEKERQIAAQSLSDETNQRISVEKKLNAAENKQQKTEQKLNDEIIRRKVAEQNLKEEKNLKKEIQKNLTNEIKHKHTISQQLAAEVLNRNILQQNYYEIVKKQEANEQRFLTELEKKDKETIFAQQSYEKLQVAMKQMAIENGVLKNELEKIKVESQREVLKLSALLEKSSKKRKIIKNPFKKFRSAPYDISSARTKRRRVQKRMEELNAVPEMKQKILEKFTPKAKAGKQKISPLQAITMAIHVGYNPNQMDTLKTFLRFFHCDILPPVHLMRSAMKKLKEQFEYLEFEDTNLQVVGRRIRSVHQVMIVRASRVMECGRWFDVPGFEEFAFFGLTADSGNGYLQCTISLMNAIEFWGSPNNGTIITVGKVPKENYDTVKCVCGVSFEEINNLDGKQIEFEVDGIVVSKTVAVIVCMDGKIGCICSGHSGSTSAYPCYCCNCTKKQINEGVVGQLRSAFLMIQQAKIFQVKKAAVESPSDAFLTKLRAQSECITDYPLLTIPYKQWVYGVLHNIMGPTTKTLDIIENDALQKDLKDLEIDIQSSKELRKANKELNLQIENIKSYISIIKKALNAAKSITPVWKKVRRPKAKPCEAICGSKYCLQNCTKDPSLFSLFLKCSCGNYIHSSCDLLFIDYEIEYAQEHGYLCPECDKVTDETALNDLQSRQSEWQTELAQLITILAEKEKKMKEDKIQIPYDKCERYQAIQQKLKELKVHKNVYFQTLNGVDVRKLISNRASFVTVIPEELRQDVTSLFTCLNTYQELAKKQHLTDADIQLLNPVELKRAYKVKYL</sequence>
<name>A0A914QSK0_9BILA</name>
<organism evidence="2 3">
    <name type="scientific">Panagrolaimus davidi</name>
    <dbReference type="NCBI Taxonomy" id="227884"/>
    <lineage>
        <taxon>Eukaryota</taxon>
        <taxon>Metazoa</taxon>
        <taxon>Ecdysozoa</taxon>
        <taxon>Nematoda</taxon>
        <taxon>Chromadorea</taxon>
        <taxon>Rhabditida</taxon>
        <taxon>Tylenchina</taxon>
        <taxon>Panagrolaimomorpha</taxon>
        <taxon>Panagrolaimoidea</taxon>
        <taxon>Panagrolaimidae</taxon>
        <taxon>Panagrolaimus</taxon>
    </lineage>
</organism>
<dbReference type="WBParaSite" id="PDA_v2.g69.t1">
    <property type="protein sequence ID" value="PDA_v2.g69.t1"/>
    <property type="gene ID" value="PDA_v2.g69"/>
</dbReference>
<evidence type="ECO:0000313" key="2">
    <source>
        <dbReference type="Proteomes" id="UP000887578"/>
    </source>
</evidence>
<keyword evidence="1" id="KW-0175">Coiled coil</keyword>